<feature type="transmembrane region" description="Helical" evidence="1">
    <location>
        <begin position="6"/>
        <end position="28"/>
    </location>
</feature>
<evidence type="ECO:0008006" key="3">
    <source>
        <dbReference type="Google" id="ProtNLM"/>
    </source>
</evidence>
<keyword evidence="1" id="KW-1133">Transmembrane helix</keyword>
<keyword evidence="1" id="KW-0812">Transmembrane</keyword>
<keyword evidence="1" id="KW-0472">Membrane</keyword>
<dbReference type="InterPro" id="IPR027417">
    <property type="entry name" value="P-loop_NTPase"/>
</dbReference>
<dbReference type="EMBL" id="MN739879">
    <property type="protein sequence ID" value="QHT75555.1"/>
    <property type="molecule type" value="Genomic_DNA"/>
</dbReference>
<dbReference type="AlphaFoldDB" id="A0A6C0H5Z2"/>
<reference evidence="2" key="1">
    <citation type="journal article" date="2020" name="Nature">
        <title>Giant virus diversity and host interactions through global metagenomics.</title>
        <authorList>
            <person name="Schulz F."/>
            <person name="Roux S."/>
            <person name="Paez-Espino D."/>
            <person name="Jungbluth S."/>
            <person name="Walsh D.A."/>
            <person name="Denef V.J."/>
            <person name="McMahon K.D."/>
            <person name="Konstantinidis K.T."/>
            <person name="Eloe-Fadrosh E.A."/>
            <person name="Kyrpides N.C."/>
            <person name="Woyke T."/>
        </authorList>
    </citation>
    <scope>NUCLEOTIDE SEQUENCE</scope>
    <source>
        <strain evidence="2">GVMAG-M-3300023179-71</strain>
    </source>
</reference>
<accession>A0A6C0H5Z2</accession>
<proteinExistence type="predicted"/>
<protein>
    <recommendedName>
        <fullName evidence="3">ATPase AAA-type core domain-containing protein</fullName>
    </recommendedName>
</protein>
<evidence type="ECO:0000313" key="2">
    <source>
        <dbReference type="EMBL" id="QHT75555.1"/>
    </source>
</evidence>
<dbReference type="Gene3D" id="3.40.50.300">
    <property type="entry name" value="P-loop containing nucleotide triphosphate hydrolases"/>
    <property type="match status" value="1"/>
</dbReference>
<name>A0A6C0H5Z2_9ZZZZ</name>
<sequence length="306" mass="36215">MNYLSLYLSVVQLITSIIPLLLLVSLILNFMDIYWYEVSSNDKYNLILKNIKYSTKKDCNSKPLGYFIDWNYVGYIDNKYEIITILTFKNVFEKLIKNDNIQFNQINNDINKKENNEINLIKTSFSTFMGYNYSTRCINIKYINNDEQTQIIENIINIYNKNNTCVVYLYGKSGTGKSYLGFILTLKVKGKLKYEFDLLKHNNSFDVLYNCIRPSKNEPLIVMFDEIDSVFEKIKVGIETHKDYNPFIYDKQSWNVFMDNIKIIYPFTVFILTSNLSKNEIDEKYDESFIRKGRVDLYSELTIKMI</sequence>
<evidence type="ECO:0000256" key="1">
    <source>
        <dbReference type="SAM" id="Phobius"/>
    </source>
</evidence>
<dbReference type="SUPFAM" id="SSF52540">
    <property type="entry name" value="P-loop containing nucleoside triphosphate hydrolases"/>
    <property type="match status" value="1"/>
</dbReference>
<organism evidence="2">
    <name type="scientific">viral metagenome</name>
    <dbReference type="NCBI Taxonomy" id="1070528"/>
    <lineage>
        <taxon>unclassified sequences</taxon>
        <taxon>metagenomes</taxon>
        <taxon>organismal metagenomes</taxon>
    </lineage>
</organism>